<dbReference type="InterPro" id="IPR050834">
    <property type="entry name" value="Glycosyltransf_2"/>
</dbReference>
<evidence type="ECO:0000259" key="1">
    <source>
        <dbReference type="Pfam" id="PF00535"/>
    </source>
</evidence>
<evidence type="ECO:0000313" key="3">
    <source>
        <dbReference type="Proteomes" id="UP000245379"/>
    </source>
</evidence>
<reference evidence="2 3" key="1">
    <citation type="submission" date="2018-05" db="EMBL/GenBank/DDBJ databases">
        <title>Pedobacter paludis sp. nov., isolated from wetland soil.</title>
        <authorList>
            <person name="Zhang Y."/>
            <person name="Wang G."/>
        </authorList>
    </citation>
    <scope>NUCLEOTIDE SEQUENCE [LARGE SCALE GENOMIC DNA]</scope>
    <source>
        <strain evidence="2 3">KCTC22721</strain>
    </source>
</reference>
<evidence type="ECO:0000313" key="2">
    <source>
        <dbReference type="EMBL" id="PWS26400.1"/>
    </source>
</evidence>
<proteinExistence type="predicted"/>
<dbReference type="EMBL" id="QGNZ01000004">
    <property type="protein sequence ID" value="PWS26400.1"/>
    <property type="molecule type" value="Genomic_DNA"/>
</dbReference>
<dbReference type="SUPFAM" id="SSF53448">
    <property type="entry name" value="Nucleotide-diphospho-sugar transferases"/>
    <property type="match status" value="1"/>
</dbReference>
<dbReference type="Proteomes" id="UP000245379">
    <property type="component" value="Unassembled WGS sequence"/>
</dbReference>
<dbReference type="OrthoDB" id="927791at2"/>
<organism evidence="2 3">
    <name type="scientific">Pedobacter yonginense</name>
    <dbReference type="NCBI Taxonomy" id="651869"/>
    <lineage>
        <taxon>Bacteria</taxon>
        <taxon>Pseudomonadati</taxon>
        <taxon>Bacteroidota</taxon>
        <taxon>Sphingobacteriia</taxon>
        <taxon>Sphingobacteriales</taxon>
        <taxon>Sphingobacteriaceae</taxon>
        <taxon>Pedobacter</taxon>
    </lineage>
</organism>
<gene>
    <name evidence="2" type="ORF">DHW03_16600</name>
</gene>
<dbReference type="InterPro" id="IPR029044">
    <property type="entry name" value="Nucleotide-diphossugar_trans"/>
</dbReference>
<dbReference type="AlphaFoldDB" id="A0A317EHX3"/>
<dbReference type="InterPro" id="IPR001173">
    <property type="entry name" value="Glyco_trans_2-like"/>
</dbReference>
<feature type="domain" description="Glycosyltransferase 2-like" evidence="1">
    <location>
        <begin position="14"/>
        <end position="137"/>
    </location>
</feature>
<sequence>MKRLKQSTVNRIAICIPAYNAALYLGRLLKSVEAQEIPFDEVLVYNDASTDETAAIALKFNATVINGERNLGCSAGKNVLLNKTSCNYVHFHDADDELLPNFTHLAHQWIDNGNCPDVVLFDFEWRDQERKQLLSKSDFNDAALREDPIRYTILNQINPFCGLYKVDRLREIGGYDVDAKILYNEDVAFHCKLAIAGLTFAAEKEISIINWRMNNSMSASNQLKCAQAHYEVMKINADKLGNTYTKEIAYKLWANANALASFSDWDTAKKSIKLATKLNGKFPPEQESRLFKLLAKIDPYFGLYLREQFIRFFKPDLRKKHR</sequence>
<protein>
    <recommendedName>
        <fullName evidence="1">Glycosyltransferase 2-like domain-containing protein</fullName>
    </recommendedName>
</protein>
<keyword evidence="3" id="KW-1185">Reference proteome</keyword>
<dbReference type="PANTHER" id="PTHR43685:SF2">
    <property type="entry name" value="GLYCOSYLTRANSFERASE 2-LIKE DOMAIN-CONTAINING PROTEIN"/>
    <property type="match status" value="1"/>
</dbReference>
<comment type="caution">
    <text evidence="2">The sequence shown here is derived from an EMBL/GenBank/DDBJ whole genome shotgun (WGS) entry which is preliminary data.</text>
</comment>
<accession>A0A317EHX3</accession>
<dbReference type="Pfam" id="PF00535">
    <property type="entry name" value="Glycos_transf_2"/>
    <property type="match status" value="1"/>
</dbReference>
<name>A0A317EHX3_9SPHI</name>
<dbReference type="Gene3D" id="3.90.550.10">
    <property type="entry name" value="Spore Coat Polysaccharide Biosynthesis Protein SpsA, Chain A"/>
    <property type="match status" value="1"/>
</dbReference>
<dbReference type="CDD" id="cd00761">
    <property type="entry name" value="Glyco_tranf_GTA_type"/>
    <property type="match status" value="1"/>
</dbReference>
<dbReference type="PANTHER" id="PTHR43685">
    <property type="entry name" value="GLYCOSYLTRANSFERASE"/>
    <property type="match status" value="1"/>
</dbReference>